<dbReference type="EMBL" id="CM041554">
    <property type="protein sequence ID" value="KAI3351108.1"/>
    <property type="molecule type" value="Genomic_DNA"/>
</dbReference>
<evidence type="ECO:0000313" key="2">
    <source>
        <dbReference type="Proteomes" id="UP000831701"/>
    </source>
</evidence>
<comment type="caution">
    <text evidence="1">The sequence shown here is derived from an EMBL/GenBank/DDBJ whole genome shotgun (WGS) entry which is preliminary data.</text>
</comment>
<accession>A0ACB8V6C2</accession>
<evidence type="ECO:0000313" key="1">
    <source>
        <dbReference type="EMBL" id="KAI3351108.1"/>
    </source>
</evidence>
<keyword evidence="2" id="KW-1185">Reference proteome</keyword>
<proteinExistence type="predicted"/>
<gene>
    <name evidence="1" type="ORF">L3Q82_005676</name>
</gene>
<reference evidence="1" key="1">
    <citation type="submission" date="2022-04" db="EMBL/GenBank/DDBJ databases">
        <title>Jade perch genome.</title>
        <authorList>
            <person name="Chao B."/>
        </authorList>
    </citation>
    <scope>NUCLEOTIDE SEQUENCE</scope>
    <source>
        <strain evidence="1">CB-2022</strain>
    </source>
</reference>
<organism evidence="1 2">
    <name type="scientific">Scortum barcoo</name>
    <name type="common">barcoo grunter</name>
    <dbReference type="NCBI Taxonomy" id="214431"/>
    <lineage>
        <taxon>Eukaryota</taxon>
        <taxon>Metazoa</taxon>
        <taxon>Chordata</taxon>
        <taxon>Craniata</taxon>
        <taxon>Vertebrata</taxon>
        <taxon>Euteleostomi</taxon>
        <taxon>Actinopterygii</taxon>
        <taxon>Neopterygii</taxon>
        <taxon>Teleostei</taxon>
        <taxon>Neoteleostei</taxon>
        <taxon>Acanthomorphata</taxon>
        <taxon>Eupercaria</taxon>
        <taxon>Centrarchiformes</taxon>
        <taxon>Terapontoidei</taxon>
        <taxon>Terapontidae</taxon>
        <taxon>Scortum</taxon>
    </lineage>
</organism>
<sequence>MESQLQERLAERQIKFCFNPPASSHVGGVWEHEIQSVKKSLQVVIGAQVLQEEVLLTLLIEVEGILNGKPLRYVSSDVADPDPVMPSMLLMGWQDASLPQVAYAPDTLTRRRWHHYQMMADHFWTQFIRNYLPFLQTHQRWRQHTDHPLLDTVVMIVDPQLPQAHWPIGRVVKLNASDDGCVRTAEGQSWQEDLPETGDSVDRVVAPLSKNSTIKV</sequence>
<protein>
    <submittedName>
        <fullName evidence="1">Uncharacterized protein</fullName>
    </submittedName>
</protein>
<dbReference type="Proteomes" id="UP000831701">
    <property type="component" value="Chromosome 24"/>
</dbReference>
<name>A0ACB8V6C2_9TELE</name>